<accession>A0A7I9V5T3</accession>
<dbReference type="RefSeq" id="WP_161894446.1">
    <property type="nucleotide sequence ID" value="NZ_BJOV01000002.1"/>
</dbReference>
<dbReference type="Proteomes" id="UP000444960">
    <property type="component" value="Unassembled WGS sequence"/>
</dbReference>
<keyword evidence="2" id="KW-1185">Reference proteome</keyword>
<protein>
    <recommendedName>
        <fullName evidence="3">Prephenate dehydrogenase</fullName>
    </recommendedName>
</protein>
<organism evidence="1 2">
    <name type="scientific">Gordonia spumicola</name>
    <dbReference type="NCBI Taxonomy" id="589161"/>
    <lineage>
        <taxon>Bacteria</taxon>
        <taxon>Bacillati</taxon>
        <taxon>Actinomycetota</taxon>
        <taxon>Actinomycetes</taxon>
        <taxon>Mycobacteriales</taxon>
        <taxon>Gordoniaceae</taxon>
        <taxon>Gordonia</taxon>
    </lineage>
</organism>
<sequence>MSGVDADDWDIVVSTVPVTEPEVTDLLRAAGPDVVLAAVSQVPSEVEALREVAGDRRWAVITPEVMARTCGSVTRWWQPGAARFTVAEPLGGEIAQTLFGGERWAARGSVSSSLLSAAAAMPIVAALQAADFDFGNSRRALRSGAAAADEAGRAVAAAAGVDEPRSVNPVIMGVMLRALRVLAPFDVAEYFREHFGSHTRQTMTMLDDWIALARAHDLPAEALVTLRTDLSHATAMSSQRTNSAES</sequence>
<dbReference type="EMBL" id="BJOV01000002">
    <property type="protein sequence ID" value="GEE00562.1"/>
    <property type="molecule type" value="Genomic_DNA"/>
</dbReference>
<dbReference type="AlphaFoldDB" id="A0A7I9V5T3"/>
<proteinExistence type="predicted"/>
<gene>
    <name evidence="1" type="ORF">nbrc107696_10080</name>
</gene>
<evidence type="ECO:0008006" key="3">
    <source>
        <dbReference type="Google" id="ProtNLM"/>
    </source>
</evidence>
<dbReference type="OrthoDB" id="4526421at2"/>
<name>A0A7I9V5T3_9ACTN</name>
<evidence type="ECO:0000313" key="1">
    <source>
        <dbReference type="EMBL" id="GEE00562.1"/>
    </source>
</evidence>
<evidence type="ECO:0000313" key="2">
    <source>
        <dbReference type="Proteomes" id="UP000444960"/>
    </source>
</evidence>
<comment type="caution">
    <text evidence="1">The sequence shown here is derived from an EMBL/GenBank/DDBJ whole genome shotgun (WGS) entry which is preliminary data.</text>
</comment>
<reference evidence="2" key="1">
    <citation type="submission" date="2019-06" db="EMBL/GenBank/DDBJ databases">
        <title>Gordonia isolated from sludge of a wastewater treatment plant.</title>
        <authorList>
            <person name="Tamura T."/>
            <person name="Aoyama K."/>
            <person name="Kang Y."/>
            <person name="Saito S."/>
            <person name="Akiyama N."/>
            <person name="Yazawa K."/>
            <person name="Gonoi T."/>
            <person name="Mikami Y."/>
        </authorList>
    </citation>
    <scope>NUCLEOTIDE SEQUENCE [LARGE SCALE GENOMIC DNA]</scope>
    <source>
        <strain evidence="2">NBRC 107696</strain>
    </source>
</reference>